<sequence length="174" mass="19483">MQDRQTNLTSHHISSLATIHIAAYVFFHLLGSEVSLGRISVSRSRKYLETNNDGSGKFQIMVLRADCANQGHSPLTTLHPPTQQNQKKPTKNNTNLFIFLGRGYHLLLAISFPSRIFLFFLSERWNVMSSGHGAGESELSSVVSGAVLTHKGDEERRCGRRKPWIVRLKDPGLV</sequence>
<dbReference type="RefSeq" id="XP_033456096.1">
    <property type="nucleotide sequence ID" value="XM_033608874.1"/>
</dbReference>
<reference evidence="3" key="3">
    <citation type="submission" date="2025-08" db="UniProtKB">
        <authorList>
            <consortium name="RefSeq"/>
        </authorList>
    </citation>
    <scope>IDENTIFICATION</scope>
    <source>
        <strain evidence="3">CBS 342.82</strain>
    </source>
</reference>
<keyword evidence="1" id="KW-0812">Transmembrane</keyword>
<dbReference type="Proteomes" id="UP000504637">
    <property type="component" value="Unplaced"/>
</dbReference>
<dbReference type="AlphaFoldDB" id="A0A6J3LTF5"/>
<dbReference type="GeneID" id="54366675"/>
<feature type="transmembrane region" description="Helical" evidence="1">
    <location>
        <begin position="103"/>
        <end position="121"/>
    </location>
</feature>
<gene>
    <name evidence="3" type="ORF">K489DRAFT_72890</name>
</gene>
<protein>
    <submittedName>
        <fullName evidence="3">Uncharacterized protein</fullName>
    </submittedName>
</protein>
<name>A0A6J3LTF5_9PEZI</name>
<feature type="transmembrane region" description="Helical" evidence="1">
    <location>
        <begin position="12"/>
        <end position="30"/>
    </location>
</feature>
<accession>A0A6J3LTF5</accession>
<reference evidence="3" key="1">
    <citation type="submission" date="2020-01" db="EMBL/GenBank/DDBJ databases">
        <authorList>
            <consortium name="DOE Joint Genome Institute"/>
            <person name="Haridas S."/>
            <person name="Albert R."/>
            <person name="Binder M."/>
            <person name="Bloem J."/>
            <person name="Labutti K."/>
            <person name="Salamov A."/>
            <person name="Andreopoulos B."/>
            <person name="Baker S.E."/>
            <person name="Barry K."/>
            <person name="Bills G."/>
            <person name="Bluhm B.H."/>
            <person name="Cannon C."/>
            <person name="Castanera R."/>
            <person name="Culley D.E."/>
            <person name="Daum C."/>
            <person name="Ezra D."/>
            <person name="Gonzalez J.B."/>
            <person name="Henrissat B."/>
            <person name="Kuo A."/>
            <person name="Liang C."/>
            <person name="Lipzen A."/>
            <person name="Lutzoni F."/>
            <person name="Magnuson J."/>
            <person name="Mondo S."/>
            <person name="Nolan M."/>
            <person name="Ohm R."/>
            <person name="Pangilinan J."/>
            <person name="Park H.-J."/>
            <person name="Ramirez L."/>
            <person name="Alfaro M."/>
            <person name="Sun H."/>
            <person name="Tritt A."/>
            <person name="Yoshinaga Y."/>
            <person name="Zwiers L.-H."/>
            <person name="Turgeon B.G."/>
            <person name="Goodwin S.B."/>
            <person name="Spatafora J.W."/>
            <person name="Crous P.W."/>
            <person name="Grigoriev I.V."/>
        </authorList>
    </citation>
    <scope>NUCLEOTIDE SEQUENCE</scope>
    <source>
        <strain evidence="3">CBS 342.82</strain>
    </source>
</reference>
<reference evidence="3" key="2">
    <citation type="submission" date="2020-04" db="EMBL/GenBank/DDBJ databases">
        <authorList>
            <consortium name="NCBI Genome Project"/>
        </authorList>
    </citation>
    <scope>NUCLEOTIDE SEQUENCE</scope>
    <source>
        <strain evidence="3">CBS 342.82</strain>
    </source>
</reference>
<evidence type="ECO:0000313" key="2">
    <source>
        <dbReference type="Proteomes" id="UP000504637"/>
    </source>
</evidence>
<keyword evidence="1" id="KW-1133">Transmembrane helix</keyword>
<evidence type="ECO:0000256" key="1">
    <source>
        <dbReference type="SAM" id="Phobius"/>
    </source>
</evidence>
<keyword evidence="2" id="KW-1185">Reference proteome</keyword>
<keyword evidence="1" id="KW-0472">Membrane</keyword>
<proteinExistence type="predicted"/>
<organism evidence="3">
    <name type="scientific">Dissoconium aciculare CBS 342.82</name>
    <dbReference type="NCBI Taxonomy" id="1314786"/>
    <lineage>
        <taxon>Eukaryota</taxon>
        <taxon>Fungi</taxon>
        <taxon>Dikarya</taxon>
        <taxon>Ascomycota</taxon>
        <taxon>Pezizomycotina</taxon>
        <taxon>Dothideomycetes</taxon>
        <taxon>Dothideomycetidae</taxon>
        <taxon>Mycosphaerellales</taxon>
        <taxon>Dissoconiaceae</taxon>
        <taxon>Dissoconium</taxon>
    </lineage>
</organism>
<evidence type="ECO:0000313" key="3">
    <source>
        <dbReference type="RefSeq" id="XP_033456096.1"/>
    </source>
</evidence>